<sequence length="255" mass="28900">MQVQCRHRYDWHLKMLTNPFDQHDQGVTEVLNHFVGILPGTCDSPTGHRSSLLNCKYTCRVGQELRITPEATNSIYWKDLIYPGLVFARRGADIGSQYAWVADKNWRAERVIDLATKTDKYGLAFRKPSLGQSDSPPAKRTKDIHVSPMTERHLSPQASGLLKMAQMDHTNNAQTFKLAKAITPMILSSMKIVVKLVVEKLSSLYARVDVLEKEVADMREEIYRWKDLIPPMDIDLNVLVVGLDSLVANRSPPND</sequence>
<gene>
    <name evidence="2" type="ORF">HAX54_027558</name>
</gene>
<dbReference type="Proteomes" id="UP000823775">
    <property type="component" value="Unassembled WGS sequence"/>
</dbReference>
<evidence type="ECO:0000313" key="3">
    <source>
        <dbReference type="Proteomes" id="UP000823775"/>
    </source>
</evidence>
<feature type="coiled-coil region" evidence="1">
    <location>
        <begin position="201"/>
        <end position="228"/>
    </location>
</feature>
<dbReference type="EMBL" id="JACEIK010003347">
    <property type="protein sequence ID" value="MCD9641391.1"/>
    <property type="molecule type" value="Genomic_DNA"/>
</dbReference>
<accession>A0ABS8V471</accession>
<keyword evidence="3" id="KW-1185">Reference proteome</keyword>
<name>A0ABS8V471_DATST</name>
<evidence type="ECO:0000256" key="1">
    <source>
        <dbReference type="SAM" id="Coils"/>
    </source>
</evidence>
<reference evidence="2 3" key="1">
    <citation type="journal article" date="2021" name="BMC Genomics">
        <title>Datura genome reveals duplications of psychoactive alkaloid biosynthetic genes and high mutation rate following tissue culture.</title>
        <authorList>
            <person name="Rajewski A."/>
            <person name="Carter-House D."/>
            <person name="Stajich J."/>
            <person name="Litt A."/>
        </authorList>
    </citation>
    <scope>NUCLEOTIDE SEQUENCE [LARGE SCALE GENOMIC DNA]</scope>
    <source>
        <strain evidence="2">AR-01</strain>
    </source>
</reference>
<comment type="caution">
    <text evidence="2">The sequence shown here is derived from an EMBL/GenBank/DDBJ whole genome shotgun (WGS) entry which is preliminary data.</text>
</comment>
<evidence type="ECO:0000313" key="2">
    <source>
        <dbReference type="EMBL" id="MCD9641391.1"/>
    </source>
</evidence>
<organism evidence="2 3">
    <name type="scientific">Datura stramonium</name>
    <name type="common">Jimsonweed</name>
    <name type="synonym">Common thornapple</name>
    <dbReference type="NCBI Taxonomy" id="4076"/>
    <lineage>
        <taxon>Eukaryota</taxon>
        <taxon>Viridiplantae</taxon>
        <taxon>Streptophyta</taxon>
        <taxon>Embryophyta</taxon>
        <taxon>Tracheophyta</taxon>
        <taxon>Spermatophyta</taxon>
        <taxon>Magnoliopsida</taxon>
        <taxon>eudicotyledons</taxon>
        <taxon>Gunneridae</taxon>
        <taxon>Pentapetalae</taxon>
        <taxon>asterids</taxon>
        <taxon>lamiids</taxon>
        <taxon>Solanales</taxon>
        <taxon>Solanaceae</taxon>
        <taxon>Solanoideae</taxon>
        <taxon>Datureae</taxon>
        <taxon>Datura</taxon>
    </lineage>
</organism>
<protein>
    <submittedName>
        <fullName evidence="2">Uncharacterized protein</fullName>
    </submittedName>
</protein>
<keyword evidence="1" id="KW-0175">Coiled coil</keyword>
<proteinExistence type="predicted"/>